<sequence>MRRSRARAAIEAVTIRVGMFIVCVLLGVQALTKPREIQSALLPVLLKLQRQYPFRWPWERKAGTRGRWSGPTNHS</sequence>
<gene>
    <name evidence="2" type="ORF">AchV4_0066</name>
</gene>
<keyword evidence="1" id="KW-0812">Transmembrane</keyword>
<protein>
    <submittedName>
        <fullName evidence="2">Uncharacterized protein</fullName>
    </submittedName>
</protein>
<evidence type="ECO:0000256" key="1">
    <source>
        <dbReference type="SAM" id="Phobius"/>
    </source>
</evidence>
<dbReference type="Proteomes" id="UP000595170">
    <property type="component" value="Segment"/>
</dbReference>
<feature type="transmembrane region" description="Helical" evidence="1">
    <location>
        <begin position="12"/>
        <end position="31"/>
    </location>
</feature>
<proteinExistence type="predicted"/>
<name>A0A7T3U7E2_9CAUD</name>
<keyword evidence="3" id="KW-1185">Reference proteome</keyword>
<accession>A0A7T3U7E2</accession>
<keyword evidence="1" id="KW-1133">Transmembrane helix</keyword>
<keyword evidence="1" id="KW-0472">Membrane</keyword>
<evidence type="ECO:0000313" key="3">
    <source>
        <dbReference type="Proteomes" id="UP000595170"/>
    </source>
</evidence>
<reference evidence="2 3" key="1">
    <citation type="submission" date="2020-11" db="EMBL/GenBank/DDBJ databases">
        <title>Complete Genome Sequence of Achromobacter phage vB_AchrS_AchV4.</title>
        <authorList>
            <person name="Kaliniene L."/>
            <person name="Noreika A."/>
            <person name="Meskys R."/>
        </authorList>
    </citation>
    <scope>NUCLEOTIDE SEQUENCE [LARGE SCALE GENOMIC DNA]</scope>
</reference>
<organism evidence="2 3">
    <name type="scientific">Achromobacter phage vB_AchrS_AchV4</name>
    <dbReference type="NCBI Taxonomy" id="2796514"/>
    <lineage>
        <taxon>Viruses</taxon>
        <taxon>Duplodnaviria</taxon>
        <taxon>Heunggongvirae</taxon>
        <taxon>Uroviricota</taxon>
        <taxon>Caudoviricetes</taxon>
        <taxon>Casjensviridae</taxon>
        <taxon>Gediminasvirus</taxon>
        <taxon>Gediminasvirus AchV4</taxon>
    </lineage>
</organism>
<evidence type="ECO:0000313" key="2">
    <source>
        <dbReference type="EMBL" id="QPZ53306.1"/>
    </source>
</evidence>
<dbReference type="EMBL" id="MW269554">
    <property type="protein sequence ID" value="QPZ53306.1"/>
    <property type="molecule type" value="Genomic_DNA"/>
</dbReference>